<evidence type="ECO:0000256" key="2">
    <source>
        <dbReference type="ARBA" id="ARBA00022676"/>
    </source>
</evidence>
<dbReference type="GO" id="GO:0032153">
    <property type="term" value="C:cell division site"/>
    <property type="evidence" value="ECO:0007669"/>
    <property type="project" value="TreeGrafter"/>
</dbReference>
<dbReference type="InterPro" id="IPR018365">
    <property type="entry name" value="Cell_cycle_FtsW-rel_CS"/>
</dbReference>
<evidence type="ECO:0000256" key="11">
    <source>
        <dbReference type="ARBA" id="ARBA00038053"/>
    </source>
</evidence>
<evidence type="ECO:0000256" key="16">
    <source>
        <dbReference type="ARBA" id="ARBA00049966"/>
    </source>
</evidence>
<dbReference type="PANTHER" id="PTHR30474">
    <property type="entry name" value="CELL CYCLE PROTEIN"/>
    <property type="match status" value="1"/>
</dbReference>
<gene>
    <name evidence="17" type="ORF">BG04_3662</name>
</gene>
<keyword evidence="4" id="KW-0812">Transmembrane</keyword>
<dbReference type="InterPro" id="IPR001182">
    <property type="entry name" value="FtsW/RodA"/>
</dbReference>
<comment type="similarity">
    <text evidence="11">Belongs to the SEDS family. FtsW subfamily.</text>
</comment>
<dbReference type="Proteomes" id="UP000031829">
    <property type="component" value="Chromosome"/>
</dbReference>
<organism evidence="17 18">
    <name type="scientific">Priestia megaterium (strain ATCC 14581 / DSM 32 / CCUG 1817 / JCM 2506 / NBRC 15308 / NCIMB 9376 / NCTC 10342 / NRRL B-14308 / VKM B-512 / Ford 19)</name>
    <name type="common">Bacillus megaterium</name>
    <dbReference type="NCBI Taxonomy" id="1348623"/>
    <lineage>
        <taxon>Bacteria</taxon>
        <taxon>Bacillati</taxon>
        <taxon>Bacillota</taxon>
        <taxon>Bacilli</taxon>
        <taxon>Bacillales</taxon>
        <taxon>Bacillaceae</taxon>
        <taxon>Priestia</taxon>
    </lineage>
</organism>
<dbReference type="GO" id="GO:0008955">
    <property type="term" value="F:peptidoglycan glycosyltransferase activity"/>
    <property type="evidence" value="ECO:0007669"/>
    <property type="project" value="UniProtKB-EC"/>
</dbReference>
<evidence type="ECO:0000256" key="14">
    <source>
        <dbReference type="ARBA" id="ARBA00044770"/>
    </source>
</evidence>
<evidence type="ECO:0000256" key="4">
    <source>
        <dbReference type="ARBA" id="ARBA00022692"/>
    </source>
</evidence>
<dbReference type="AlphaFoldDB" id="A0A0B6AJL5"/>
<evidence type="ECO:0000256" key="15">
    <source>
        <dbReference type="ARBA" id="ARBA00049902"/>
    </source>
</evidence>
<protein>
    <recommendedName>
        <fullName evidence="12">Probable peptidoglycan glycosyltransferase FtsW</fullName>
        <ecNumber evidence="14">2.4.99.28</ecNumber>
    </recommendedName>
    <alternativeName>
        <fullName evidence="13">Cell division protein FtsW</fullName>
    </alternativeName>
    <alternativeName>
        <fullName evidence="10">Cell wall polymerase</fullName>
    </alternativeName>
    <alternativeName>
        <fullName evidence="9">Peptidoglycan polymerase</fullName>
    </alternativeName>
</protein>
<dbReference type="KEGG" id="bmeg:BG04_3662"/>
<dbReference type="GO" id="GO:0015648">
    <property type="term" value="F:lipid-linked peptidoglycan transporter activity"/>
    <property type="evidence" value="ECO:0007669"/>
    <property type="project" value="TreeGrafter"/>
</dbReference>
<dbReference type="PANTHER" id="PTHR30474:SF2">
    <property type="entry name" value="PEPTIDOGLYCAN GLYCOSYLTRANSFERASE FTSW-RELATED"/>
    <property type="match status" value="1"/>
</dbReference>
<reference evidence="17 18" key="1">
    <citation type="journal article" date="2015" name="Genome Announc.">
        <title>Complete genome sequences for 35 biothreat assay-relevant bacillus species.</title>
        <authorList>
            <person name="Johnson S.L."/>
            <person name="Daligault H.E."/>
            <person name="Davenport K.W."/>
            <person name="Jaissle J."/>
            <person name="Frey K.G."/>
            <person name="Ladner J.T."/>
            <person name="Broomall S.M."/>
            <person name="Bishop-Lilly K.A."/>
            <person name="Bruce D.C."/>
            <person name="Gibbons H.S."/>
            <person name="Coyne S.R."/>
            <person name="Lo C.C."/>
            <person name="Meincke L."/>
            <person name="Munk A.C."/>
            <person name="Koroleva G.I."/>
            <person name="Rosenzweig C.N."/>
            <person name="Palacios G.F."/>
            <person name="Redden C.L."/>
            <person name="Minogue T.D."/>
            <person name="Chain P.S."/>
        </authorList>
    </citation>
    <scope>NUCLEOTIDE SEQUENCE [LARGE SCALE GENOMIC DNA]</scope>
    <source>
        <strain evidence="18">ATCC 14581 / DSM 32 / JCM 2506 / NBRC 15308 / NCIMB 9376 / NCTC 10342 / NRRL B-14308 / VKM B-512</strain>
    </source>
</reference>
<dbReference type="GeneID" id="93641717"/>
<keyword evidence="6" id="KW-0573">Peptidoglycan synthesis</keyword>
<evidence type="ECO:0000313" key="17">
    <source>
        <dbReference type="EMBL" id="AJI25070.1"/>
    </source>
</evidence>
<proteinExistence type="inferred from homology"/>
<dbReference type="Pfam" id="PF01098">
    <property type="entry name" value="FTSW_RODA_SPOVE"/>
    <property type="match status" value="1"/>
</dbReference>
<dbReference type="RefSeq" id="WP_016763444.1">
    <property type="nucleotide sequence ID" value="NZ_BCVB01000003.1"/>
</dbReference>
<evidence type="ECO:0000256" key="1">
    <source>
        <dbReference type="ARBA" id="ARBA00004141"/>
    </source>
</evidence>
<evidence type="ECO:0000256" key="9">
    <source>
        <dbReference type="ARBA" id="ARBA00032370"/>
    </source>
</evidence>
<comment type="catalytic activity">
    <reaction evidence="15">
        <text>[GlcNAc-(1-&gt;4)-Mur2Ac(oyl-L-Ala-gamma-D-Glu-L-Lys-D-Ala-D-Ala)](n)-di-trans,octa-cis-undecaprenyl diphosphate + beta-D-GlcNAc-(1-&gt;4)-Mur2Ac(oyl-L-Ala-gamma-D-Glu-L-Lys-D-Ala-D-Ala)-di-trans,octa-cis-undecaprenyl diphosphate = [GlcNAc-(1-&gt;4)-Mur2Ac(oyl-L-Ala-gamma-D-Glu-L-Lys-D-Ala-D-Ala)](n+1)-di-trans,octa-cis-undecaprenyl diphosphate + di-trans,octa-cis-undecaprenyl diphosphate + H(+)</text>
        <dbReference type="Rhea" id="RHEA:23708"/>
        <dbReference type="Rhea" id="RHEA-COMP:9602"/>
        <dbReference type="Rhea" id="RHEA-COMP:9603"/>
        <dbReference type="ChEBI" id="CHEBI:15378"/>
        <dbReference type="ChEBI" id="CHEBI:58405"/>
        <dbReference type="ChEBI" id="CHEBI:60033"/>
        <dbReference type="ChEBI" id="CHEBI:78435"/>
        <dbReference type="EC" id="2.4.99.28"/>
    </reaction>
</comment>
<keyword evidence="3" id="KW-0808">Transferase</keyword>
<keyword evidence="7" id="KW-1133">Transmembrane helix</keyword>
<evidence type="ECO:0000256" key="7">
    <source>
        <dbReference type="ARBA" id="ARBA00022989"/>
    </source>
</evidence>
<evidence type="ECO:0000256" key="6">
    <source>
        <dbReference type="ARBA" id="ARBA00022984"/>
    </source>
</evidence>
<evidence type="ECO:0000256" key="10">
    <source>
        <dbReference type="ARBA" id="ARBA00033270"/>
    </source>
</evidence>
<dbReference type="GO" id="GO:0051301">
    <property type="term" value="P:cell division"/>
    <property type="evidence" value="ECO:0007669"/>
    <property type="project" value="InterPro"/>
</dbReference>
<keyword evidence="8" id="KW-0472">Membrane</keyword>
<evidence type="ECO:0000256" key="5">
    <source>
        <dbReference type="ARBA" id="ARBA00022960"/>
    </source>
</evidence>
<dbReference type="GO" id="GO:0008360">
    <property type="term" value="P:regulation of cell shape"/>
    <property type="evidence" value="ECO:0007669"/>
    <property type="project" value="UniProtKB-KW"/>
</dbReference>
<evidence type="ECO:0000313" key="18">
    <source>
        <dbReference type="Proteomes" id="UP000031829"/>
    </source>
</evidence>
<sequence>MVKKIFRHFDYSIVIPVLLLCAVGLVMVYSSSMIVSITRYHTSSDFFYNRQKMWLAFTLVLFILTMLTPYKLYPKILPYAILGIFVLLLLVFVMGHTSNNAQSWLQLGGANMQPAEYAKLVVILYLSYVLSKRQEYIDNIKKAFFGPMGLVFLILGFVAIQPDLGTGSIIFAIAVTIMLCSGISKKTFFRMLALGIILLTVIITIGFFTGQFTPNRIGRFTGASDPFTNAQGTGYQLVNSYLAIGTGGLKGLGLGESVQKYGYLPEPHTDFIMAIIAEELGFFGVMLVLGLLGFLIFRILMLAKKSQDPFASMICIGVASMIGIQTGINLGGLTGLIPITGVTLPFISYGGSSLLTLMVSMGIIVNISFFVNYQNKKQKNTENIVLHPNNTSTTSD</sequence>
<comment type="subcellular location">
    <subcellularLocation>
        <location evidence="1">Membrane</location>
        <topology evidence="1">Multi-pass membrane protein</topology>
    </subcellularLocation>
</comment>
<dbReference type="EC" id="2.4.99.28" evidence="14"/>
<evidence type="ECO:0000256" key="3">
    <source>
        <dbReference type="ARBA" id="ARBA00022679"/>
    </source>
</evidence>
<dbReference type="EMBL" id="CP009920">
    <property type="protein sequence ID" value="AJI25070.1"/>
    <property type="molecule type" value="Genomic_DNA"/>
</dbReference>
<dbReference type="PROSITE" id="PS00428">
    <property type="entry name" value="FTSW_RODA_SPOVE"/>
    <property type="match status" value="1"/>
</dbReference>
<dbReference type="GO" id="GO:0005886">
    <property type="term" value="C:plasma membrane"/>
    <property type="evidence" value="ECO:0007669"/>
    <property type="project" value="TreeGrafter"/>
</dbReference>
<evidence type="ECO:0000256" key="13">
    <source>
        <dbReference type="ARBA" id="ARBA00041418"/>
    </source>
</evidence>
<accession>A0A0B6AJL5</accession>
<dbReference type="GO" id="GO:0009252">
    <property type="term" value="P:peptidoglycan biosynthetic process"/>
    <property type="evidence" value="ECO:0007669"/>
    <property type="project" value="UniProtKB-KW"/>
</dbReference>
<keyword evidence="2" id="KW-0328">Glycosyltransferase</keyword>
<dbReference type="HOGENOM" id="CLU_029243_0_1_9"/>
<name>A0A0B6AJL5_PRIM2</name>
<evidence type="ECO:0000256" key="12">
    <source>
        <dbReference type="ARBA" id="ARBA00041185"/>
    </source>
</evidence>
<evidence type="ECO:0000256" key="8">
    <source>
        <dbReference type="ARBA" id="ARBA00023136"/>
    </source>
</evidence>
<comment type="function">
    <text evidence="16">Peptidoglycan polymerase that is essential for cell division.</text>
</comment>
<keyword evidence="5" id="KW-0133">Cell shape</keyword>